<proteinExistence type="predicted"/>
<evidence type="ECO:0000313" key="2">
    <source>
        <dbReference type="Proteomes" id="UP000249239"/>
    </source>
</evidence>
<comment type="caution">
    <text evidence="1">The sequence shown here is derived from an EMBL/GenBank/DDBJ whole genome shotgun (WGS) entry which is preliminary data.</text>
</comment>
<sequence>MVFIEYKTNQINAETRKGAELFCYALRLNNKSHHSKELYSSLTKASDVSLKIQDMFQQDRFRSNSRCLGSSKND</sequence>
<organism evidence="1 2">
    <name type="scientific">Breznakibacter xylanolyticus</name>
    <dbReference type="NCBI Taxonomy" id="990"/>
    <lineage>
        <taxon>Bacteria</taxon>
        <taxon>Pseudomonadati</taxon>
        <taxon>Bacteroidota</taxon>
        <taxon>Bacteroidia</taxon>
        <taxon>Marinilabiliales</taxon>
        <taxon>Marinilabiliaceae</taxon>
        <taxon>Breznakibacter</taxon>
    </lineage>
</organism>
<accession>A0A2W7NF68</accession>
<evidence type="ECO:0000313" key="1">
    <source>
        <dbReference type="EMBL" id="PZX18133.1"/>
    </source>
</evidence>
<gene>
    <name evidence="1" type="ORF">LX69_01170</name>
</gene>
<dbReference type="AlphaFoldDB" id="A0A2W7NF68"/>
<protein>
    <submittedName>
        <fullName evidence="1">Uncharacterized protein</fullName>
    </submittedName>
</protein>
<reference evidence="1 2" key="1">
    <citation type="submission" date="2018-06" db="EMBL/GenBank/DDBJ databases">
        <title>Genomic Encyclopedia of Archaeal and Bacterial Type Strains, Phase II (KMG-II): from individual species to whole genera.</title>
        <authorList>
            <person name="Goeker M."/>
        </authorList>
    </citation>
    <scope>NUCLEOTIDE SEQUENCE [LARGE SCALE GENOMIC DNA]</scope>
    <source>
        <strain evidence="1 2">DSM 6779</strain>
    </source>
</reference>
<dbReference type="EMBL" id="QKZK01000007">
    <property type="protein sequence ID" value="PZX18133.1"/>
    <property type="molecule type" value="Genomic_DNA"/>
</dbReference>
<name>A0A2W7NF68_9BACT</name>
<keyword evidence="2" id="KW-1185">Reference proteome</keyword>
<dbReference type="Proteomes" id="UP000249239">
    <property type="component" value="Unassembled WGS sequence"/>
</dbReference>